<dbReference type="InterPro" id="IPR010982">
    <property type="entry name" value="Lambda_DNA-bd_dom_sf"/>
</dbReference>
<dbReference type="PROSITE" id="PS50943">
    <property type="entry name" value="HTH_CROC1"/>
    <property type="match status" value="1"/>
</dbReference>
<dbReference type="OrthoDB" id="9801008at2"/>
<dbReference type="SUPFAM" id="SSF47413">
    <property type="entry name" value="lambda repressor-like DNA-binding domains"/>
    <property type="match status" value="1"/>
</dbReference>
<dbReference type="GO" id="GO:0003677">
    <property type="term" value="F:DNA binding"/>
    <property type="evidence" value="ECO:0007669"/>
    <property type="project" value="InterPro"/>
</dbReference>
<dbReference type="Proteomes" id="UP000198649">
    <property type="component" value="Unassembled WGS sequence"/>
</dbReference>
<reference evidence="2 3" key="1">
    <citation type="submission" date="2016-10" db="EMBL/GenBank/DDBJ databases">
        <authorList>
            <person name="de Groot N.N."/>
        </authorList>
    </citation>
    <scope>NUCLEOTIDE SEQUENCE [LARGE SCALE GENOMIC DNA]</scope>
    <source>
        <strain evidence="2 3">CGMCC 1.11156</strain>
    </source>
</reference>
<dbReference type="Gene3D" id="1.10.260.40">
    <property type="entry name" value="lambda repressor-like DNA-binding domains"/>
    <property type="match status" value="1"/>
</dbReference>
<dbReference type="EMBL" id="FOQG01000014">
    <property type="protein sequence ID" value="SFI86479.1"/>
    <property type="molecule type" value="Genomic_DNA"/>
</dbReference>
<accession>A0A1I3LNX9</accession>
<dbReference type="Pfam" id="PF01381">
    <property type="entry name" value="HTH_3"/>
    <property type="match status" value="1"/>
</dbReference>
<dbReference type="InterPro" id="IPR001387">
    <property type="entry name" value="Cro/C1-type_HTH"/>
</dbReference>
<dbReference type="AlphaFoldDB" id="A0A1I3LNX9"/>
<sequence length="104" mass="11776">MTADLRHVVYANLRKNLRFLRRTTRSGDHWMKQRDLVDALALQGISGWHPQTVSQVENGSRGVDAAELVALSRIFRVTVDELLNADAGHDPRPSIGIYEQLTWP</sequence>
<protein>
    <submittedName>
        <fullName evidence="2">Helix-turn-helix</fullName>
    </submittedName>
</protein>
<dbReference type="RefSeq" id="WP_091115376.1">
    <property type="nucleotide sequence ID" value="NZ_BKAF01000017.1"/>
</dbReference>
<keyword evidence="3" id="KW-1185">Reference proteome</keyword>
<dbReference type="STRING" id="1005945.SAMN05216561_11445"/>
<proteinExistence type="predicted"/>
<evidence type="ECO:0000313" key="3">
    <source>
        <dbReference type="Proteomes" id="UP000198649"/>
    </source>
</evidence>
<organism evidence="2 3">
    <name type="scientific">Nocardioides psychrotolerans</name>
    <dbReference type="NCBI Taxonomy" id="1005945"/>
    <lineage>
        <taxon>Bacteria</taxon>
        <taxon>Bacillati</taxon>
        <taxon>Actinomycetota</taxon>
        <taxon>Actinomycetes</taxon>
        <taxon>Propionibacteriales</taxon>
        <taxon>Nocardioidaceae</taxon>
        <taxon>Nocardioides</taxon>
    </lineage>
</organism>
<evidence type="ECO:0000259" key="1">
    <source>
        <dbReference type="PROSITE" id="PS50943"/>
    </source>
</evidence>
<dbReference type="CDD" id="cd00093">
    <property type="entry name" value="HTH_XRE"/>
    <property type="match status" value="1"/>
</dbReference>
<feature type="domain" description="HTH cro/C1-type" evidence="1">
    <location>
        <begin position="46"/>
        <end position="82"/>
    </location>
</feature>
<evidence type="ECO:0000313" key="2">
    <source>
        <dbReference type="EMBL" id="SFI86479.1"/>
    </source>
</evidence>
<gene>
    <name evidence="2" type="ORF">SAMN05216561_11445</name>
</gene>
<name>A0A1I3LNX9_9ACTN</name>